<feature type="transmembrane region" description="Helical" evidence="8">
    <location>
        <begin position="374"/>
        <end position="394"/>
    </location>
</feature>
<feature type="transmembrane region" description="Helical" evidence="8">
    <location>
        <begin position="285"/>
        <end position="304"/>
    </location>
</feature>
<reference evidence="10 11" key="1">
    <citation type="submission" date="2019-08" db="EMBL/GenBank/DDBJ databases">
        <title>Hyperibacter terrae gen. nov., sp. nov. and Hyperibacter viscosus sp. nov., two new members in the family Rhodospirillaceae isolated from the rhizosphere of Hypericum perforatum.</title>
        <authorList>
            <person name="Noviana Z."/>
        </authorList>
    </citation>
    <scope>NUCLEOTIDE SEQUENCE [LARGE SCALE GENOMIC DNA]</scope>
    <source>
        <strain evidence="10 11">R5959</strain>
    </source>
</reference>
<keyword evidence="11" id="KW-1185">Reference proteome</keyword>
<sequence>MPSDITSSLPSPALPLQPPEGAVAASAPAAAAPVPRIAHGTPAFWATSRAMFFGGFATFAMLYGLQPLMPMFSDEFALSPAAASGVVSAATGALALMLIPASQLADRIGRKPLMNAALFAAALLTLACGFAGSFMQLLILRVLLGIVLAGLPAVAMAYLSEEIDPHSLGRSMGLYIAGNGLGGLCGRLMVAAIADWTSWRTAMLVLGAMGLLAALEFWRSLPASRHFRPSRLSFADFLDGVRTHFSDAGMPWMYAIGFLMMGCFVSLYNYLGYRLAAPPFDLRPSLLGAVFSLYIVGMIGSTVVGRLADRFGRRHVLWVMICLMAAGLALTLASSLVVVMLGIATATFGFFGAHAVVSSWVGRRAQNARALATALYLFFFYMGSSAMGSGSGLMWEFGQWPAVAAFLGLVVALSLAIALRLRRLTPLPINAHRP</sequence>
<keyword evidence="4" id="KW-1003">Cell membrane</keyword>
<evidence type="ECO:0000259" key="9">
    <source>
        <dbReference type="PROSITE" id="PS50850"/>
    </source>
</evidence>
<evidence type="ECO:0000313" key="11">
    <source>
        <dbReference type="Proteomes" id="UP000325797"/>
    </source>
</evidence>
<dbReference type="AlphaFoldDB" id="A0A5J6MUX9"/>
<feature type="transmembrane region" description="Helical" evidence="8">
    <location>
        <begin position="316"/>
        <end position="333"/>
    </location>
</feature>
<dbReference type="InterPro" id="IPR036259">
    <property type="entry name" value="MFS_trans_sf"/>
</dbReference>
<evidence type="ECO:0000256" key="8">
    <source>
        <dbReference type="SAM" id="Phobius"/>
    </source>
</evidence>
<dbReference type="KEGG" id="hadh:FRZ61_09140"/>
<feature type="transmembrane region" description="Helical" evidence="8">
    <location>
        <begin position="199"/>
        <end position="218"/>
    </location>
</feature>
<keyword evidence="7 8" id="KW-0472">Membrane</keyword>
<evidence type="ECO:0000256" key="3">
    <source>
        <dbReference type="ARBA" id="ARBA00022448"/>
    </source>
</evidence>
<feature type="transmembrane region" description="Helical" evidence="8">
    <location>
        <begin position="252"/>
        <end position="273"/>
    </location>
</feature>
<evidence type="ECO:0000256" key="2">
    <source>
        <dbReference type="ARBA" id="ARBA00008335"/>
    </source>
</evidence>
<accession>A0A5J6MUX9</accession>
<evidence type="ECO:0000256" key="4">
    <source>
        <dbReference type="ARBA" id="ARBA00022475"/>
    </source>
</evidence>
<dbReference type="Gene3D" id="1.20.1250.20">
    <property type="entry name" value="MFS general substrate transporter like domains"/>
    <property type="match status" value="1"/>
</dbReference>
<feature type="transmembrane region" description="Helical" evidence="8">
    <location>
        <begin position="113"/>
        <end position="132"/>
    </location>
</feature>
<dbReference type="EMBL" id="CP042582">
    <property type="protein sequence ID" value="QEX20994.1"/>
    <property type="molecule type" value="Genomic_DNA"/>
</dbReference>
<dbReference type="InterPro" id="IPR020846">
    <property type="entry name" value="MFS_dom"/>
</dbReference>
<keyword evidence="6 8" id="KW-1133">Transmembrane helix</keyword>
<keyword evidence="3" id="KW-0813">Transport</keyword>
<organism evidence="10 11">
    <name type="scientific">Hypericibacter adhaerens</name>
    <dbReference type="NCBI Taxonomy" id="2602016"/>
    <lineage>
        <taxon>Bacteria</taxon>
        <taxon>Pseudomonadati</taxon>
        <taxon>Pseudomonadota</taxon>
        <taxon>Alphaproteobacteria</taxon>
        <taxon>Rhodospirillales</taxon>
        <taxon>Dongiaceae</taxon>
        <taxon>Hypericibacter</taxon>
    </lineage>
</organism>
<feature type="domain" description="Major facilitator superfamily (MFS) profile" evidence="9">
    <location>
        <begin position="43"/>
        <end position="426"/>
    </location>
</feature>
<evidence type="ECO:0000256" key="1">
    <source>
        <dbReference type="ARBA" id="ARBA00004651"/>
    </source>
</evidence>
<dbReference type="SUPFAM" id="SSF103473">
    <property type="entry name" value="MFS general substrate transporter"/>
    <property type="match status" value="1"/>
</dbReference>
<proteinExistence type="inferred from homology"/>
<dbReference type="CDD" id="cd17324">
    <property type="entry name" value="MFS_NepI_like"/>
    <property type="match status" value="1"/>
</dbReference>
<dbReference type="PANTHER" id="PTHR43271:SF1">
    <property type="entry name" value="INNER MEMBRANE TRANSPORT PROTEIN YNFM"/>
    <property type="match status" value="1"/>
</dbReference>
<dbReference type="PROSITE" id="PS00216">
    <property type="entry name" value="SUGAR_TRANSPORT_1"/>
    <property type="match status" value="1"/>
</dbReference>
<dbReference type="PANTHER" id="PTHR43271">
    <property type="entry name" value="BLL2771 PROTEIN"/>
    <property type="match status" value="1"/>
</dbReference>
<name>A0A5J6MUX9_9PROT</name>
<gene>
    <name evidence="10" type="ORF">FRZ61_09140</name>
</gene>
<feature type="transmembrane region" description="Helical" evidence="8">
    <location>
        <begin position="81"/>
        <end position="101"/>
    </location>
</feature>
<dbReference type="GO" id="GO:0005886">
    <property type="term" value="C:plasma membrane"/>
    <property type="evidence" value="ECO:0007669"/>
    <property type="project" value="UniProtKB-SubCell"/>
</dbReference>
<dbReference type="Pfam" id="PF07690">
    <property type="entry name" value="MFS_1"/>
    <property type="match status" value="2"/>
</dbReference>
<feature type="transmembrane region" description="Helical" evidence="8">
    <location>
        <begin position="138"/>
        <end position="160"/>
    </location>
</feature>
<feature type="transmembrane region" description="Helical" evidence="8">
    <location>
        <begin position="172"/>
        <end position="193"/>
    </location>
</feature>
<dbReference type="RefSeq" id="WP_151115205.1">
    <property type="nucleotide sequence ID" value="NZ_CP042582.1"/>
</dbReference>
<dbReference type="GO" id="GO:0022857">
    <property type="term" value="F:transmembrane transporter activity"/>
    <property type="evidence" value="ECO:0007669"/>
    <property type="project" value="InterPro"/>
</dbReference>
<comment type="similarity">
    <text evidence="2">Belongs to the major facilitator superfamily.</text>
</comment>
<protein>
    <submittedName>
        <fullName evidence="10">MFS transporter</fullName>
    </submittedName>
</protein>
<dbReference type="OrthoDB" id="63984at2"/>
<evidence type="ECO:0000313" key="10">
    <source>
        <dbReference type="EMBL" id="QEX20994.1"/>
    </source>
</evidence>
<dbReference type="InterPro" id="IPR011701">
    <property type="entry name" value="MFS"/>
</dbReference>
<evidence type="ECO:0000256" key="7">
    <source>
        <dbReference type="ARBA" id="ARBA00023136"/>
    </source>
</evidence>
<evidence type="ECO:0000256" key="5">
    <source>
        <dbReference type="ARBA" id="ARBA00022692"/>
    </source>
</evidence>
<feature type="transmembrane region" description="Helical" evidence="8">
    <location>
        <begin position="50"/>
        <end position="69"/>
    </location>
</feature>
<evidence type="ECO:0000256" key="6">
    <source>
        <dbReference type="ARBA" id="ARBA00022989"/>
    </source>
</evidence>
<dbReference type="Proteomes" id="UP000325797">
    <property type="component" value="Chromosome"/>
</dbReference>
<feature type="transmembrane region" description="Helical" evidence="8">
    <location>
        <begin position="339"/>
        <end position="362"/>
    </location>
</feature>
<comment type="subcellular location">
    <subcellularLocation>
        <location evidence="1">Cell membrane</location>
        <topology evidence="1">Multi-pass membrane protein</topology>
    </subcellularLocation>
</comment>
<keyword evidence="5 8" id="KW-0812">Transmembrane</keyword>
<feature type="transmembrane region" description="Helical" evidence="8">
    <location>
        <begin position="400"/>
        <end position="419"/>
    </location>
</feature>
<dbReference type="InterPro" id="IPR005829">
    <property type="entry name" value="Sugar_transporter_CS"/>
</dbReference>
<dbReference type="PROSITE" id="PS50850">
    <property type="entry name" value="MFS"/>
    <property type="match status" value="1"/>
</dbReference>